<name>A0A7V5U1G3_9PROT</name>
<organism evidence="2">
    <name type="scientific">Hellea balneolensis</name>
    <dbReference type="NCBI Taxonomy" id="287478"/>
    <lineage>
        <taxon>Bacteria</taxon>
        <taxon>Pseudomonadati</taxon>
        <taxon>Pseudomonadota</taxon>
        <taxon>Alphaproteobacteria</taxon>
        <taxon>Maricaulales</taxon>
        <taxon>Robiginitomaculaceae</taxon>
        <taxon>Hellea</taxon>
    </lineage>
</organism>
<dbReference type="Proteomes" id="UP000885806">
    <property type="component" value="Unassembled WGS sequence"/>
</dbReference>
<dbReference type="PROSITE" id="PS51257">
    <property type="entry name" value="PROKAR_LIPOPROTEIN"/>
    <property type="match status" value="1"/>
</dbReference>
<proteinExistence type="predicted"/>
<keyword evidence="1" id="KW-0732">Signal</keyword>
<feature type="non-terminal residue" evidence="2">
    <location>
        <position position="97"/>
    </location>
</feature>
<evidence type="ECO:0008006" key="3">
    <source>
        <dbReference type="Google" id="ProtNLM"/>
    </source>
</evidence>
<evidence type="ECO:0000313" key="2">
    <source>
        <dbReference type="EMBL" id="HHI89099.1"/>
    </source>
</evidence>
<evidence type="ECO:0000256" key="1">
    <source>
        <dbReference type="SAM" id="SignalP"/>
    </source>
</evidence>
<feature type="signal peptide" evidence="1">
    <location>
        <begin position="1"/>
        <end position="25"/>
    </location>
</feature>
<dbReference type="EMBL" id="DROP01000269">
    <property type="protein sequence ID" value="HHI89099.1"/>
    <property type="molecule type" value="Genomic_DNA"/>
</dbReference>
<accession>A0A7V5U1G3</accession>
<comment type="caution">
    <text evidence="2">The sequence shown here is derived from an EMBL/GenBank/DDBJ whole genome shotgun (WGS) entry which is preliminary data.</text>
</comment>
<reference evidence="2" key="1">
    <citation type="journal article" date="2020" name="mSystems">
        <title>Genome- and Community-Level Interaction Insights into Carbon Utilization and Element Cycling Functions of Hydrothermarchaeota in Hydrothermal Sediment.</title>
        <authorList>
            <person name="Zhou Z."/>
            <person name="Liu Y."/>
            <person name="Xu W."/>
            <person name="Pan J."/>
            <person name="Luo Z.H."/>
            <person name="Li M."/>
        </authorList>
    </citation>
    <scope>NUCLEOTIDE SEQUENCE [LARGE SCALE GENOMIC DNA]</scope>
    <source>
        <strain evidence="2">HyVt-538</strain>
    </source>
</reference>
<protein>
    <recommendedName>
        <fullName evidence="3">TolC family protein</fullName>
    </recommendedName>
</protein>
<feature type="chain" id="PRO_5031143689" description="TolC family protein" evidence="1">
    <location>
        <begin position="26"/>
        <end position="97"/>
    </location>
</feature>
<sequence length="97" mass="10574">MRAAFPVKLLLLATSGGLLSACSLASLPKGYTDIEKQTVNELNSNNYVPRSAKERKAIATQDLFAQTAFWSREYNLNPADLEAAINLASSLRRMGKA</sequence>
<gene>
    <name evidence="2" type="ORF">ENK01_04015</name>
</gene>
<dbReference type="AlphaFoldDB" id="A0A7V5U1G3"/>